<dbReference type="PANTHER" id="PTHR30250">
    <property type="entry name" value="PST FAMILY PREDICTED COLANIC ACID TRANSPORTER"/>
    <property type="match status" value="1"/>
</dbReference>
<feature type="transmembrane region" description="Helical" evidence="6">
    <location>
        <begin position="708"/>
        <end position="730"/>
    </location>
</feature>
<evidence type="ECO:0000256" key="5">
    <source>
        <dbReference type="ARBA" id="ARBA00023136"/>
    </source>
</evidence>
<feature type="transmembrane region" description="Helical" evidence="6">
    <location>
        <begin position="390"/>
        <end position="409"/>
    </location>
</feature>
<reference evidence="7" key="1">
    <citation type="submission" date="2022-05" db="EMBL/GenBank/DDBJ databases">
        <title>Jatrophihabitans sp. SB3-54 whole genome sequence.</title>
        <authorList>
            <person name="Suh M.K."/>
            <person name="Eom M.K."/>
            <person name="Kim J.S."/>
            <person name="Kim H.S."/>
            <person name="Do H.E."/>
            <person name="Shin Y.K."/>
            <person name="Lee J.-S."/>
        </authorList>
    </citation>
    <scope>NUCLEOTIDE SEQUENCE</scope>
    <source>
        <strain evidence="7">SB3-54</strain>
    </source>
</reference>
<gene>
    <name evidence="7" type="ORF">M6B22_15985</name>
</gene>
<proteinExistence type="predicted"/>
<feature type="transmembrane region" description="Helical" evidence="6">
    <location>
        <begin position="333"/>
        <end position="352"/>
    </location>
</feature>
<accession>A0ABY7JY81</accession>
<feature type="transmembrane region" description="Helical" evidence="6">
    <location>
        <begin position="17"/>
        <end position="38"/>
    </location>
</feature>
<protein>
    <recommendedName>
        <fullName evidence="9">Polysaccharide biosynthesis protein C-terminal domain-containing protein</fullName>
    </recommendedName>
</protein>
<feature type="transmembrane region" description="Helical" evidence="6">
    <location>
        <begin position="466"/>
        <end position="484"/>
    </location>
</feature>
<evidence type="ECO:0000313" key="7">
    <source>
        <dbReference type="EMBL" id="WAX56026.1"/>
    </source>
</evidence>
<feature type="transmembrane region" description="Helical" evidence="6">
    <location>
        <begin position="220"/>
        <end position="239"/>
    </location>
</feature>
<feature type="transmembrane region" description="Helical" evidence="6">
    <location>
        <begin position="156"/>
        <end position="175"/>
    </location>
</feature>
<feature type="transmembrane region" description="Helical" evidence="6">
    <location>
        <begin position="960"/>
        <end position="979"/>
    </location>
</feature>
<feature type="transmembrane region" description="Helical" evidence="6">
    <location>
        <begin position="907"/>
        <end position="926"/>
    </location>
</feature>
<keyword evidence="8" id="KW-1185">Reference proteome</keyword>
<organism evidence="7 8">
    <name type="scientific">Jatrophihabitans cynanchi</name>
    <dbReference type="NCBI Taxonomy" id="2944128"/>
    <lineage>
        <taxon>Bacteria</taxon>
        <taxon>Bacillati</taxon>
        <taxon>Actinomycetota</taxon>
        <taxon>Actinomycetes</taxon>
        <taxon>Jatrophihabitantales</taxon>
        <taxon>Jatrophihabitantaceae</taxon>
        <taxon>Jatrophihabitans</taxon>
    </lineage>
</organism>
<evidence type="ECO:0000313" key="8">
    <source>
        <dbReference type="Proteomes" id="UP001164693"/>
    </source>
</evidence>
<comment type="subcellular location">
    <subcellularLocation>
        <location evidence="1">Cell membrane</location>
        <topology evidence="1">Multi-pass membrane protein</topology>
    </subcellularLocation>
</comment>
<dbReference type="PANTHER" id="PTHR30250:SF11">
    <property type="entry name" value="O-ANTIGEN TRANSPORTER-RELATED"/>
    <property type="match status" value="1"/>
</dbReference>
<evidence type="ECO:0008006" key="9">
    <source>
        <dbReference type="Google" id="ProtNLM"/>
    </source>
</evidence>
<sequence>MATTEVRPGTLARSAPLVAGLAVQAGCTYLTLIVAGRLVGAAHFAGLSALYVLITAVATGLFLPLEQEIARRRGRDRGAGGGDRGLVLRASAIAMSAALLLVALSLAAHGSVLRLLNGDRDLLAALCIALPGYAACFLSRGVFAGAGELRRYGIQLGIEGAFRLVGVLALAAASVDAVSAVGWLFAAAPWIALGGSLLGRRPSAPINAAESRPLIRPLGWLLLGSLAAQLLVNAGPLVIQLLSNSTQRAQAGAFLAALVVVRIPVFLFTAVQPSFLPAMAEHAAADRRSEFVELLRRVLTICGVLVVASTAALTLLGPLGLRLLFGFRHGLSHIGFLALGISVGLFLGAAVLAQAMLGRGRHAAVCSGWLIGLVGLGLGTIVSASPVTRATAGFLCGALASSLAFAVLVTADLRSWPAVAGRVARHQRPSAPSWSRSVKATCSLEAADGPVTPAAQPIEAWWRPTVRLVLALGTSALIALVIWAREPRHLSGRIDIVGYPTFANYDYLPSFLAYRLVVYVFPILAIALYLLLAWRGPLRRPSRIKPLPAIALTVDDEPDEPDFAAGRLLSLAARLALPAGVLALEASAHAHARQVGRHGVAYGLTYVLGVLVAAALSAGLLQRGPVRSFARRWARDVAAINGVLAGFVALIGLWVATRECSVFVSSDRTRHYYAWLPWWLGVPLALGAAGWAVWRLRRGMAARLVETTVLKVAVGSVFVFIAISTIPGALGRFVGFDDAQSLTGGWLLSRGLFPWRDMLFIHGLYPDVLTGSISAHLFGETRWAGTAGITAVLNPLAWVLLYLLAVWTCRRNTWLPILAVLVVLSGITLGVQQRFILVPIALVLFGETVRRQSARWCAVLALLLFALEILVPETLFVSIPILLALAAADFTHRNPGRPLRAAFRRTYWVLGTGLALAAVWAAFLAANDSLGSFIQYYLIFGPGHNASGVIPPIQIKQSGWNYFGLGIALVLVTYAVVTYRLRTRKDWAPRQWVMVAAAGFAALYGEKALGRFDLGHLHESFTATMPLIVLQADAGLSWADRRIREAARSGRLREFRLQSPVRHPVTVCAFVVCLLVIPVFHTGPSIWSQVRTIPGRTHAVVAEEPSVAQLGYSLPGAVDPALVSDLKAALNTYAGTTAPVFDMTNSPGYIYYLLNRIPASKFVHVSMAVPASAQKTLIDGLKKSRPPVIVFDSRNIGLPAWDGISNQVRHYLVSRFVLRGWVPVLQTHSFLLMVRKDLIASLPPAPDLTEPARTSSLYFSSGSCDWGNVPNFLTSKPAGRSLTIPVTPAGTVTRVSGWAADPVAKRPAKSIMLVVGGKVRAVVAPSIARIDVARVIGVSFIGVGFSAVLRPAPPDAVIALALASDGKLHPIKGEPVDVLVPRSVRLPDGSEVAVGAPLPGKLESQTPERVGEAVLPADIDPSQFDLLTLRAAGRLGTAGLAITDALPSGDGEQIRVNALPASGDTLGVRVGSCLPWYGYSTRQLYVIRAGGAPITRIELSGVR</sequence>
<feature type="transmembrane region" description="Helical" evidence="6">
    <location>
        <begin position="298"/>
        <end position="321"/>
    </location>
</feature>
<feature type="transmembrane region" description="Helical" evidence="6">
    <location>
        <begin position="633"/>
        <end position="656"/>
    </location>
</feature>
<feature type="transmembrane region" description="Helical" evidence="6">
    <location>
        <begin position="364"/>
        <end position="384"/>
    </location>
</feature>
<feature type="transmembrane region" description="Helical" evidence="6">
    <location>
        <begin position="512"/>
        <end position="534"/>
    </location>
</feature>
<name>A0ABY7JY81_9ACTN</name>
<dbReference type="Proteomes" id="UP001164693">
    <property type="component" value="Chromosome"/>
</dbReference>
<feature type="transmembrane region" description="Helical" evidence="6">
    <location>
        <begin position="1060"/>
        <end position="1080"/>
    </location>
</feature>
<keyword evidence="4 6" id="KW-1133">Transmembrane helix</keyword>
<evidence type="ECO:0000256" key="6">
    <source>
        <dbReference type="SAM" id="Phobius"/>
    </source>
</evidence>
<evidence type="ECO:0000256" key="3">
    <source>
        <dbReference type="ARBA" id="ARBA00022692"/>
    </source>
</evidence>
<evidence type="ECO:0000256" key="2">
    <source>
        <dbReference type="ARBA" id="ARBA00022475"/>
    </source>
</evidence>
<feature type="transmembrane region" description="Helical" evidence="6">
    <location>
        <begin position="86"/>
        <end position="110"/>
    </location>
</feature>
<feature type="transmembrane region" description="Helical" evidence="6">
    <location>
        <begin position="600"/>
        <end position="621"/>
    </location>
</feature>
<dbReference type="RefSeq" id="WP_269442552.1">
    <property type="nucleotide sequence ID" value="NZ_CP097463.1"/>
</dbReference>
<feature type="transmembrane region" description="Helical" evidence="6">
    <location>
        <begin position="122"/>
        <end position="144"/>
    </location>
</feature>
<feature type="transmembrane region" description="Helical" evidence="6">
    <location>
        <begin position="783"/>
        <end position="805"/>
    </location>
</feature>
<keyword evidence="2" id="KW-1003">Cell membrane</keyword>
<feature type="transmembrane region" description="Helical" evidence="6">
    <location>
        <begin position="44"/>
        <end position="65"/>
    </location>
</feature>
<feature type="transmembrane region" description="Helical" evidence="6">
    <location>
        <begin position="817"/>
        <end position="846"/>
    </location>
</feature>
<feature type="transmembrane region" description="Helical" evidence="6">
    <location>
        <begin position="858"/>
        <end position="886"/>
    </location>
</feature>
<evidence type="ECO:0000256" key="4">
    <source>
        <dbReference type="ARBA" id="ARBA00022989"/>
    </source>
</evidence>
<keyword evidence="3 6" id="KW-0812">Transmembrane</keyword>
<feature type="transmembrane region" description="Helical" evidence="6">
    <location>
        <begin position="251"/>
        <end position="271"/>
    </location>
</feature>
<dbReference type="InterPro" id="IPR050833">
    <property type="entry name" value="Poly_Biosynth_Transport"/>
</dbReference>
<feature type="transmembrane region" description="Helical" evidence="6">
    <location>
        <begin position="676"/>
        <end position="696"/>
    </location>
</feature>
<dbReference type="EMBL" id="CP097463">
    <property type="protein sequence ID" value="WAX56026.1"/>
    <property type="molecule type" value="Genomic_DNA"/>
</dbReference>
<evidence type="ECO:0000256" key="1">
    <source>
        <dbReference type="ARBA" id="ARBA00004651"/>
    </source>
</evidence>
<keyword evidence="5 6" id="KW-0472">Membrane</keyword>